<name>A0ABR4ZCT5_9NOCA</name>
<protein>
    <recommendedName>
        <fullName evidence="2">HTH cro/C1-type domain-containing protein</fullName>
    </recommendedName>
</protein>
<dbReference type="EMBL" id="JNFP01000026">
    <property type="protein sequence ID" value="KIA63053.1"/>
    <property type="molecule type" value="Genomic_DNA"/>
</dbReference>
<organism evidence="3 4">
    <name type="scientific">Nocardia vulneris</name>
    <dbReference type="NCBI Taxonomy" id="1141657"/>
    <lineage>
        <taxon>Bacteria</taxon>
        <taxon>Bacillati</taxon>
        <taxon>Actinomycetota</taxon>
        <taxon>Actinomycetes</taxon>
        <taxon>Mycobacteriales</taxon>
        <taxon>Nocardiaceae</taxon>
        <taxon>Nocardia</taxon>
    </lineage>
</organism>
<keyword evidence="4" id="KW-1185">Reference proteome</keyword>
<dbReference type="SUPFAM" id="SSF47413">
    <property type="entry name" value="lambda repressor-like DNA-binding domains"/>
    <property type="match status" value="1"/>
</dbReference>
<feature type="region of interest" description="Disordered" evidence="1">
    <location>
        <begin position="58"/>
        <end position="117"/>
    </location>
</feature>
<comment type="caution">
    <text evidence="3">The sequence shown here is derived from an EMBL/GenBank/DDBJ whole genome shotgun (WGS) entry which is preliminary data.</text>
</comment>
<reference evidence="3 4" key="1">
    <citation type="journal article" date="2014" name="Int. J. Syst. Evol. Microbiol.">
        <title>Nocardia vulneris sp. nov., isolated from wounds of human patients in North America.</title>
        <authorList>
            <person name="Lasker B.A."/>
            <person name="Bell M."/>
            <person name="Klenk H.P."/>
            <person name="Sproer C."/>
            <person name="Schumann C."/>
            <person name="Schumann P."/>
            <person name="Brown J.M."/>
        </authorList>
    </citation>
    <scope>NUCLEOTIDE SEQUENCE [LARGE SCALE GENOMIC DNA]</scope>
    <source>
        <strain evidence="3 4">W9851</strain>
    </source>
</reference>
<dbReference type="Pfam" id="PF01381">
    <property type="entry name" value="HTH_3"/>
    <property type="match status" value="1"/>
</dbReference>
<dbReference type="CDD" id="cd00093">
    <property type="entry name" value="HTH_XRE"/>
    <property type="match status" value="1"/>
</dbReference>
<evidence type="ECO:0000313" key="4">
    <source>
        <dbReference type="Proteomes" id="UP000031364"/>
    </source>
</evidence>
<proteinExistence type="predicted"/>
<evidence type="ECO:0000313" key="3">
    <source>
        <dbReference type="EMBL" id="KIA63053.1"/>
    </source>
</evidence>
<dbReference type="PROSITE" id="PS50943">
    <property type="entry name" value="HTH_CROC1"/>
    <property type="match status" value="1"/>
</dbReference>
<dbReference type="InterPro" id="IPR010982">
    <property type="entry name" value="Lambda_DNA-bd_dom_sf"/>
</dbReference>
<accession>A0ABR4ZCT5</accession>
<evidence type="ECO:0000259" key="2">
    <source>
        <dbReference type="PROSITE" id="PS50943"/>
    </source>
</evidence>
<feature type="domain" description="HTH cro/C1-type" evidence="2">
    <location>
        <begin position="3"/>
        <end position="46"/>
    </location>
</feature>
<gene>
    <name evidence="3" type="ORF">FG87_22115</name>
</gene>
<dbReference type="InterPro" id="IPR001387">
    <property type="entry name" value="Cro/C1-type_HTH"/>
</dbReference>
<sequence>MRQDALAAAADIPVDTLSKIERGLAAIDMEQLARIAAAFKLSPDDFIGTALSRANWHHGGRARHLHQVQTADQEAHPKNTGNGALLTPNDEEDDEVGTPSEETLRILRADAEVNPDS</sequence>
<dbReference type="Gene3D" id="1.10.260.40">
    <property type="entry name" value="lambda repressor-like DNA-binding domains"/>
    <property type="match status" value="1"/>
</dbReference>
<evidence type="ECO:0000256" key="1">
    <source>
        <dbReference type="SAM" id="MobiDB-lite"/>
    </source>
</evidence>
<dbReference type="Proteomes" id="UP000031364">
    <property type="component" value="Unassembled WGS sequence"/>
</dbReference>
<feature type="compositionally biased region" description="Basic and acidic residues" evidence="1">
    <location>
        <begin position="102"/>
        <end position="111"/>
    </location>
</feature>